<dbReference type="AlphaFoldDB" id="A0AAV1ZE86"/>
<gene>
    <name evidence="1" type="ORF">LARSCL_LOCUS5096</name>
</gene>
<proteinExistence type="predicted"/>
<evidence type="ECO:0000313" key="1">
    <source>
        <dbReference type="EMBL" id="CAL1270076.1"/>
    </source>
</evidence>
<name>A0AAV1ZE86_9ARAC</name>
<keyword evidence="2" id="KW-1185">Reference proteome</keyword>
<dbReference type="EMBL" id="CAXIEN010000046">
    <property type="protein sequence ID" value="CAL1270076.1"/>
    <property type="molecule type" value="Genomic_DNA"/>
</dbReference>
<evidence type="ECO:0008006" key="3">
    <source>
        <dbReference type="Google" id="ProtNLM"/>
    </source>
</evidence>
<evidence type="ECO:0000313" key="2">
    <source>
        <dbReference type="Proteomes" id="UP001497382"/>
    </source>
</evidence>
<sequence length="40" mass="4530">MIDSFAYSFPSETPGRGTVLYLRHKIFVTHVDTPTRNGAF</sequence>
<organism evidence="1 2">
    <name type="scientific">Larinioides sclopetarius</name>
    <dbReference type="NCBI Taxonomy" id="280406"/>
    <lineage>
        <taxon>Eukaryota</taxon>
        <taxon>Metazoa</taxon>
        <taxon>Ecdysozoa</taxon>
        <taxon>Arthropoda</taxon>
        <taxon>Chelicerata</taxon>
        <taxon>Arachnida</taxon>
        <taxon>Araneae</taxon>
        <taxon>Araneomorphae</taxon>
        <taxon>Entelegynae</taxon>
        <taxon>Araneoidea</taxon>
        <taxon>Araneidae</taxon>
        <taxon>Larinioides</taxon>
    </lineage>
</organism>
<accession>A0AAV1ZE86</accession>
<reference evidence="1 2" key="1">
    <citation type="submission" date="2024-04" db="EMBL/GenBank/DDBJ databases">
        <authorList>
            <person name="Rising A."/>
            <person name="Reimegard J."/>
            <person name="Sonavane S."/>
            <person name="Akerstrom W."/>
            <person name="Nylinder S."/>
            <person name="Hedman E."/>
            <person name="Kallberg Y."/>
        </authorList>
    </citation>
    <scope>NUCLEOTIDE SEQUENCE [LARGE SCALE GENOMIC DNA]</scope>
</reference>
<protein>
    <recommendedName>
        <fullName evidence="3">Translation initiation factor 1</fullName>
    </recommendedName>
</protein>
<comment type="caution">
    <text evidence="1">The sequence shown here is derived from an EMBL/GenBank/DDBJ whole genome shotgun (WGS) entry which is preliminary data.</text>
</comment>
<dbReference type="Proteomes" id="UP001497382">
    <property type="component" value="Unassembled WGS sequence"/>
</dbReference>